<dbReference type="RefSeq" id="XP_065643259.1">
    <property type="nucleotide sequence ID" value="XM_065787187.1"/>
</dbReference>
<evidence type="ECO:0000256" key="2">
    <source>
        <dbReference type="ARBA" id="ARBA00015736"/>
    </source>
</evidence>
<reference evidence="5 6" key="1">
    <citation type="submission" date="2025-05" db="UniProtKB">
        <authorList>
            <consortium name="RefSeq"/>
        </authorList>
    </citation>
    <scope>NUCLEOTIDE SEQUENCE [LARGE SCALE GENOMIC DNA]</scope>
</reference>
<evidence type="ECO:0000256" key="4">
    <source>
        <dbReference type="ARBA" id="ARBA00023288"/>
    </source>
</evidence>
<evidence type="ECO:0000313" key="6">
    <source>
        <dbReference type="RefSeq" id="XP_065643258.1"/>
    </source>
</evidence>
<keyword evidence="4" id="KW-0449">Lipoprotein</keyword>
<dbReference type="PANTHER" id="PTHR12895:SF9">
    <property type="entry name" value="DYMECLIN"/>
    <property type="match status" value="1"/>
</dbReference>
<dbReference type="PANTHER" id="PTHR12895">
    <property type="entry name" value="DYMECLIN"/>
    <property type="match status" value="1"/>
</dbReference>
<dbReference type="InterPro" id="IPR019142">
    <property type="entry name" value="Dymeclin"/>
</dbReference>
<evidence type="ECO:0000256" key="1">
    <source>
        <dbReference type="ARBA" id="ARBA00010603"/>
    </source>
</evidence>
<dbReference type="GeneID" id="105845708"/>
<keyword evidence="5" id="KW-1185">Reference proteome</keyword>
<sequence>MGINQSSLENLHSNKYLGQFIGTQQILREDMFWNEFTQFSSLSLFTRDAIKLFKNDIEVLCRKLSTNTKASGNFMTLVCISNYCARELISHSSNINNSEIVNKFRNTLFIIRCCCEYFAEHLFEDDFIGLFNTVPLFDDQVSVFEEYILVLSEVISFVPVNSSTYYVHFESITSYIVLLSNQLFQPKPKESSKIFLSILHSKCSGNAITVIQSCLHNYIKNDPPPSDSQSVVSWAASGIWSIFVNDNQSTDSPSNLILYPLANHSFFLLNLFVFSSSKEHNIYRKAVLNCKPGKSSGGGEDDTTTNNDCSFTLNFNRLFSALARDLHMEQTVLLLYTMLHKNKSFVNYLLRQKDLENVLLPLLKVLYDLEKSNPHSIYMVLICILIFTQDSTFNNIIHHKTGLDISWYKEKKLIGISLGSFLVLILLRTIQFNMAKMRDKYLHTNCLASLANMASNFTNLHPVVTQKLTVLLEQLIKRLSKLSSSSSQTFKEVKTTEQATEVTDVEVLEEIIYMLLEIINASLFANIEESSNLILSLLRNKELFDGLATKPKFKNIVTNIAVIFSYFGKNVNERAEYGDSPDSILSAIKQSSSTFPIQKMVKFPALMFRYLEEESAEEFFIPYLWSIIYKQSFLYWSRDRILLFPTCP</sequence>
<keyword evidence="3" id="KW-0519">Myristate</keyword>
<comment type="similarity">
    <text evidence="1">Belongs to the dymeclin family.</text>
</comment>
<dbReference type="RefSeq" id="XP_065643258.1">
    <property type="nucleotide sequence ID" value="XM_065787186.1"/>
</dbReference>
<gene>
    <name evidence="6 7" type="primary">LOC105845708</name>
</gene>
<dbReference type="Proteomes" id="UP001652625">
    <property type="component" value="Chromosome 01"/>
</dbReference>
<accession>A0ABM4B356</accession>
<organism evidence="5 7">
    <name type="scientific">Hydra vulgaris</name>
    <name type="common">Hydra</name>
    <name type="synonym">Hydra attenuata</name>
    <dbReference type="NCBI Taxonomy" id="6087"/>
    <lineage>
        <taxon>Eukaryota</taxon>
        <taxon>Metazoa</taxon>
        <taxon>Cnidaria</taxon>
        <taxon>Hydrozoa</taxon>
        <taxon>Hydroidolina</taxon>
        <taxon>Anthoathecata</taxon>
        <taxon>Aplanulata</taxon>
        <taxon>Hydridae</taxon>
        <taxon>Hydra</taxon>
    </lineage>
</organism>
<proteinExistence type="inferred from homology"/>
<evidence type="ECO:0000256" key="3">
    <source>
        <dbReference type="ARBA" id="ARBA00022707"/>
    </source>
</evidence>
<protein>
    <recommendedName>
        <fullName evidence="2">Dymeclin</fullName>
    </recommendedName>
</protein>
<evidence type="ECO:0000313" key="7">
    <source>
        <dbReference type="RefSeq" id="XP_065643259.1"/>
    </source>
</evidence>
<evidence type="ECO:0000313" key="5">
    <source>
        <dbReference type="Proteomes" id="UP001652625"/>
    </source>
</evidence>
<dbReference type="Pfam" id="PF09742">
    <property type="entry name" value="Dymeclin"/>
    <property type="match status" value="1"/>
</dbReference>
<name>A0ABM4B356_HYDVU</name>